<feature type="region of interest" description="Disordered" evidence="3">
    <location>
        <begin position="106"/>
        <end position="126"/>
    </location>
</feature>
<name>Q197Y9_STRA4</name>
<dbReference type="InterPro" id="IPR036388">
    <property type="entry name" value="WH-like_DNA-bd_sf"/>
</dbReference>
<dbReference type="SMART" id="SM00421">
    <property type="entry name" value="HTH_LUXR"/>
    <property type="match status" value="1"/>
</dbReference>
<dbReference type="EMBL" id="CP010519">
    <property type="protein sequence ID" value="AJE81058.1"/>
    <property type="molecule type" value="Genomic_DNA"/>
</dbReference>
<accession>A0A0B5EG74</accession>
<gene>
    <name evidence="5" type="primary">salRI</name>
    <name evidence="6" type="ORF">SLNWT_0682</name>
</gene>
<dbReference type="PROSITE" id="PS50043">
    <property type="entry name" value="HTH_LUXR_2"/>
    <property type="match status" value="1"/>
</dbReference>
<organism evidence="5">
    <name type="scientific">Streptomyces albus (strain ATCC 21838 / DSM 41398 / FERM P-419 / JCM 4703 / NBRC 107858)</name>
    <dbReference type="NCBI Taxonomy" id="1081613"/>
    <lineage>
        <taxon>Bacteria</taxon>
        <taxon>Bacillati</taxon>
        <taxon>Actinomycetota</taxon>
        <taxon>Actinomycetes</taxon>
        <taxon>Kitasatosporales</taxon>
        <taxon>Streptomycetaceae</taxon>
        <taxon>Streptomyces</taxon>
    </lineage>
</organism>
<dbReference type="GO" id="GO:0005524">
    <property type="term" value="F:ATP binding"/>
    <property type="evidence" value="ECO:0007669"/>
    <property type="project" value="UniProtKB-KW"/>
</dbReference>
<evidence type="ECO:0000313" key="6">
    <source>
        <dbReference type="EMBL" id="AJE81058.1"/>
    </source>
</evidence>
<feature type="domain" description="HTH luxR-type" evidence="4">
    <location>
        <begin position="886"/>
        <end position="953"/>
    </location>
</feature>
<feature type="region of interest" description="Disordered" evidence="3">
    <location>
        <begin position="1"/>
        <end position="23"/>
    </location>
</feature>
<dbReference type="InterPro" id="IPR016032">
    <property type="entry name" value="Sig_transdc_resp-reg_C-effctor"/>
</dbReference>
<sequence length="962" mass="101726">MTVVTGERSPHGSGKTGAPPELVERERELSVLTEAARRAAAGSPGLIVLEGPDGIGKSALLRALVGAAPALHVLTARAEPEQQQTPLSLARRLVAPLAEAHRADPALPWPVHPEKSADPTARGKSDIDVNAVPHGLLAELYELLRSAATHRPLLLAVDDAHLADPASLHFLAHTARRLPGQPVLLALSCRGGHASASLDEIAAQPQCRTLRPRPLTAEGIGRVAQALTGSAGDAQFQGSCLAVTGGNPLLVTRLVSALRENGLDLTVENITAVDGQGAQSFRSRIAHLLSQQPDSVLRAVRAMAVLGDGTPTDLCGRLATLDEPAFAQSLFTLNSLGLVGFTAGAGAWSFTHPVVREAVLDGIGDREGGAAHGRAARLLHDSGAPTAEVIAQLLRSQGTPTEPWATTLLREAAREAMLASRPERAVELLRPCVPEGRENECSPALLTELGVAEGRVDPEAAVGHLTVALKRAIDPELRLTALSALAVGLARTGQLARAVGLLNRHRTTGAEDGVASAQLLEAQLLMAVIGSREAYLELIDTVPLDLDLPGETPAERVLVATRAVLVASRMDRVPECLAATRRAWQRSSPTTDSYAFLATAATSLLYTDAPREAEDVFRQLIHGGETLPEDECRNALGLSADACLRLGSLEAALKSATRALKDTDLAAVSHHQALALAIRLHVFLEQGDLDAASAAVAGSPDPKDEDAWQWNELLGAHGRLRLAQGDAEGALALLTECGRRQRAWQRTNPAVSPWWYWAGQAHLALGQHAEARELADEAIGLARAGQLPCALGTALELRAAAVRDPRERAALLEEAEAVLAPTGAELILARVRVSRGRALYELGHKEAAREVLRKGWNASYAAGARALHEEARKALLATGARPRRPVSRGLGSLTRSQSQVARLAAEGASNAEIAETLFVTQRTVEVHLTSAYRKLGVSGRRELRGALRPPEEGTRPKPGRPA</sequence>
<evidence type="ECO:0000259" key="4">
    <source>
        <dbReference type="PROSITE" id="PS50043"/>
    </source>
</evidence>
<dbReference type="SUPFAM" id="SSF48452">
    <property type="entry name" value="TPR-like"/>
    <property type="match status" value="1"/>
</dbReference>
<dbReference type="KEGG" id="sals:SLNWT_0682"/>
<protein>
    <submittedName>
        <fullName evidence="5">SalRI</fullName>
    </submittedName>
</protein>
<dbReference type="InterPro" id="IPR041664">
    <property type="entry name" value="AAA_16"/>
</dbReference>
<feature type="region of interest" description="Disordered" evidence="3">
    <location>
        <begin position="941"/>
        <end position="962"/>
    </location>
</feature>
<evidence type="ECO:0000256" key="1">
    <source>
        <dbReference type="ARBA" id="ARBA00022741"/>
    </source>
</evidence>
<dbReference type="GO" id="GO:0004016">
    <property type="term" value="F:adenylate cyclase activity"/>
    <property type="evidence" value="ECO:0007669"/>
    <property type="project" value="TreeGrafter"/>
</dbReference>
<feature type="compositionally biased region" description="Basic and acidic residues" evidence="3">
    <location>
        <begin position="112"/>
        <end position="126"/>
    </location>
</feature>
<dbReference type="InterPro" id="IPR019734">
    <property type="entry name" value="TPR_rpt"/>
</dbReference>
<dbReference type="SUPFAM" id="SSF46894">
    <property type="entry name" value="C-terminal effector domain of the bipartite response regulators"/>
    <property type="match status" value="1"/>
</dbReference>
<dbReference type="Pfam" id="PF13181">
    <property type="entry name" value="TPR_8"/>
    <property type="match status" value="1"/>
</dbReference>
<dbReference type="InterPro" id="IPR027417">
    <property type="entry name" value="P-loop_NTPase"/>
</dbReference>
<dbReference type="AlphaFoldDB" id="Q197Y9"/>
<dbReference type="Proteomes" id="UP000031523">
    <property type="component" value="Chromosome"/>
</dbReference>
<dbReference type="EMBL" id="DQ630728">
    <property type="protein sequence ID" value="ABG02267.1"/>
    <property type="molecule type" value="Genomic_DNA"/>
</dbReference>
<dbReference type="Pfam" id="PF13191">
    <property type="entry name" value="AAA_16"/>
    <property type="match status" value="1"/>
</dbReference>
<dbReference type="CDD" id="cd06170">
    <property type="entry name" value="LuxR_C_like"/>
    <property type="match status" value="1"/>
</dbReference>
<dbReference type="GO" id="GO:0003677">
    <property type="term" value="F:DNA binding"/>
    <property type="evidence" value="ECO:0007669"/>
    <property type="project" value="InterPro"/>
</dbReference>
<evidence type="ECO:0000313" key="5">
    <source>
        <dbReference type="EMBL" id="ABG02267.1"/>
    </source>
</evidence>
<dbReference type="Gene3D" id="3.40.50.300">
    <property type="entry name" value="P-loop containing nucleotide triphosphate hydrolases"/>
    <property type="match status" value="1"/>
</dbReference>
<dbReference type="Pfam" id="PF00196">
    <property type="entry name" value="GerE"/>
    <property type="match status" value="1"/>
</dbReference>
<dbReference type="PANTHER" id="PTHR16305:SF35">
    <property type="entry name" value="TRANSCRIPTIONAL ACTIVATOR DOMAIN"/>
    <property type="match status" value="1"/>
</dbReference>
<keyword evidence="1" id="KW-0547">Nucleotide-binding</keyword>
<dbReference type="GO" id="GO:0005737">
    <property type="term" value="C:cytoplasm"/>
    <property type="evidence" value="ECO:0007669"/>
    <property type="project" value="TreeGrafter"/>
</dbReference>
<evidence type="ECO:0000256" key="3">
    <source>
        <dbReference type="SAM" id="MobiDB-lite"/>
    </source>
</evidence>
<dbReference type="InterPro" id="IPR000792">
    <property type="entry name" value="Tscrpt_reg_LuxR_C"/>
</dbReference>
<keyword evidence="7" id="KW-1185">Reference proteome</keyword>
<dbReference type="Gene3D" id="1.25.40.10">
    <property type="entry name" value="Tetratricopeptide repeat domain"/>
    <property type="match status" value="1"/>
</dbReference>
<proteinExistence type="predicted"/>
<evidence type="ECO:0000256" key="2">
    <source>
        <dbReference type="ARBA" id="ARBA00022840"/>
    </source>
</evidence>
<dbReference type="Gene3D" id="1.10.10.10">
    <property type="entry name" value="Winged helix-like DNA-binding domain superfamily/Winged helix DNA-binding domain"/>
    <property type="match status" value="1"/>
</dbReference>
<dbReference type="PROSITE" id="PS00622">
    <property type="entry name" value="HTH_LUXR_1"/>
    <property type="match status" value="1"/>
</dbReference>
<dbReference type="PANTHER" id="PTHR16305">
    <property type="entry name" value="TESTICULAR SOLUBLE ADENYLYL CYCLASE"/>
    <property type="match status" value="1"/>
</dbReference>
<dbReference type="InterPro" id="IPR011990">
    <property type="entry name" value="TPR-like_helical_dom_sf"/>
</dbReference>
<feature type="compositionally biased region" description="Basic and acidic residues" evidence="3">
    <location>
        <begin position="941"/>
        <end position="955"/>
    </location>
</feature>
<reference evidence="5" key="1">
    <citation type="journal article" date="2007" name="Folia Microbiol. (Praha)">
        <title>Multiple regulatory genes in the salinomycin biosynthetic gene cluster of Streptomyces albus CCM 4719.</title>
        <authorList>
            <person name="Knirschova R."/>
            <person name="Novakova R."/>
            <person name="Feckova L."/>
            <person name="Timko J."/>
            <person name="Turna J."/>
            <person name="Bistakova J."/>
            <person name="Kormanec J."/>
        </authorList>
    </citation>
    <scope>NUCLEOTIDE SEQUENCE</scope>
    <source>
        <strain evidence="5">CCM4719</strain>
    </source>
</reference>
<dbReference type="PRINTS" id="PR00038">
    <property type="entry name" value="HTHLUXR"/>
</dbReference>
<evidence type="ECO:0000313" key="7">
    <source>
        <dbReference type="Proteomes" id="UP000031523"/>
    </source>
</evidence>
<keyword evidence="2" id="KW-0067">ATP-binding</keyword>
<dbReference type="SUPFAM" id="SSF52540">
    <property type="entry name" value="P-loop containing nucleoside triphosphate hydrolases"/>
    <property type="match status" value="1"/>
</dbReference>
<accession>Q197Y9</accession>
<reference evidence="6 7" key="2">
    <citation type="submission" date="2015-01" db="EMBL/GenBank/DDBJ databases">
        <title>Enhanced salinomycin production by adjusting the supply of polyketide extender units in Streptomyce albus DSM 41398.</title>
        <authorList>
            <person name="Lu C."/>
        </authorList>
    </citation>
    <scope>NUCLEOTIDE SEQUENCE [LARGE SCALE GENOMIC DNA]</scope>
    <source>
        <strain evidence="7">ATCC 21838 / DSM 41398 / FERM P-419 / JCM 4703 / NBRC 107858</strain>
        <strain evidence="6">DSM 41398</strain>
    </source>
</reference>
<dbReference type="GO" id="GO:0006355">
    <property type="term" value="P:regulation of DNA-templated transcription"/>
    <property type="evidence" value="ECO:0007669"/>
    <property type="project" value="InterPro"/>
</dbReference>